<gene>
    <name evidence="1" type="ORF">PIB30_114411</name>
</gene>
<evidence type="ECO:0000313" key="2">
    <source>
        <dbReference type="Proteomes" id="UP001341840"/>
    </source>
</evidence>
<keyword evidence="2" id="KW-1185">Reference proteome</keyword>
<comment type="caution">
    <text evidence="1">The sequence shown here is derived from an EMBL/GenBank/DDBJ whole genome shotgun (WGS) entry which is preliminary data.</text>
</comment>
<protein>
    <submittedName>
        <fullName evidence="1">Uncharacterized protein</fullName>
    </submittedName>
</protein>
<feature type="non-terminal residue" evidence="1">
    <location>
        <position position="85"/>
    </location>
</feature>
<evidence type="ECO:0000313" key="1">
    <source>
        <dbReference type="EMBL" id="MED6117906.1"/>
    </source>
</evidence>
<organism evidence="1 2">
    <name type="scientific">Stylosanthes scabra</name>
    <dbReference type="NCBI Taxonomy" id="79078"/>
    <lineage>
        <taxon>Eukaryota</taxon>
        <taxon>Viridiplantae</taxon>
        <taxon>Streptophyta</taxon>
        <taxon>Embryophyta</taxon>
        <taxon>Tracheophyta</taxon>
        <taxon>Spermatophyta</taxon>
        <taxon>Magnoliopsida</taxon>
        <taxon>eudicotyledons</taxon>
        <taxon>Gunneridae</taxon>
        <taxon>Pentapetalae</taxon>
        <taxon>rosids</taxon>
        <taxon>fabids</taxon>
        <taxon>Fabales</taxon>
        <taxon>Fabaceae</taxon>
        <taxon>Papilionoideae</taxon>
        <taxon>50 kb inversion clade</taxon>
        <taxon>dalbergioids sensu lato</taxon>
        <taxon>Dalbergieae</taxon>
        <taxon>Pterocarpus clade</taxon>
        <taxon>Stylosanthes</taxon>
    </lineage>
</organism>
<dbReference type="Proteomes" id="UP001341840">
    <property type="component" value="Unassembled WGS sequence"/>
</dbReference>
<sequence>MEEVNWETNYDRYNEMIYDAFGVAEEEIVDEEPNPEAARFYKLLESAAKPLWEGSVHSILSATVRMMSIKAESNHTQESFDKLAG</sequence>
<dbReference type="EMBL" id="JASCZI010010433">
    <property type="protein sequence ID" value="MED6117906.1"/>
    <property type="molecule type" value="Genomic_DNA"/>
</dbReference>
<reference evidence="1 2" key="1">
    <citation type="journal article" date="2023" name="Plants (Basel)">
        <title>Bridging the Gap: Combining Genomics and Transcriptomics Approaches to Understand Stylosanthes scabra, an Orphan Legume from the Brazilian Caatinga.</title>
        <authorList>
            <person name="Ferreira-Neto J.R.C."/>
            <person name="da Silva M.D."/>
            <person name="Binneck E."/>
            <person name="de Melo N.F."/>
            <person name="da Silva R.H."/>
            <person name="de Melo A.L.T.M."/>
            <person name="Pandolfi V."/>
            <person name="Bustamante F.O."/>
            <person name="Brasileiro-Vidal A.C."/>
            <person name="Benko-Iseppon A.M."/>
        </authorList>
    </citation>
    <scope>NUCLEOTIDE SEQUENCE [LARGE SCALE GENOMIC DNA]</scope>
    <source>
        <tissue evidence="1">Leaves</tissue>
    </source>
</reference>
<proteinExistence type="predicted"/>
<name>A0ABU6R2C6_9FABA</name>
<accession>A0ABU6R2C6</accession>